<feature type="compositionally biased region" description="Gly residues" evidence="7">
    <location>
        <begin position="2139"/>
        <end position="2153"/>
    </location>
</feature>
<name>A0A9P6MV31_9FUNG</name>
<keyword evidence="4" id="KW-0808">Transferase</keyword>
<dbReference type="SUPFAM" id="SSF55874">
    <property type="entry name" value="ATPase domain of HSP90 chaperone/DNA topoisomerase II/histidine kinase"/>
    <property type="match status" value="2"/>
</dbReference>
<evidence type="ECO:0000256" key="6">
    <source>
        <dbReference type="PROSITE-ProRule" id="PRU00169"/>
    </source>
</evidence>
<feature type="domain" description="Histidine kinase" evidence="8">
    <location>
        <begin position="705"/>
        <end position="929"/>
    </location>
</feature>
<dbReference type="CDD" id="cd00082">
    <property type="entry name" value="HisKA"/>
    <property type="match status" value="2"/>
</dbReference>
<feature type="compositionally biased region" description="Low complexity" evidence="7">
    <location>
        <begin position="225"/>
        <end position="234"/>
    </location>
</feature>
<sequence length="2468" mass="270951">MDSNDCEHEAASVCSSQSFKTARDYEDSLHEQQRQQQQQQQQQDGNSNDLNNVNADQRAATARKNVYSSSQLQFPHMQQRPTTVTHPTVNNLSINSDVDDKVAIPFKTIPTREASSTIHKPTPTLESAELPEHLKMSRGYLNRDQQESTQATINLIRSRSAVFGFAQTEERVLQDGHVTMIPDHGAGVHASTASSSPLSSSSSSSSTASLLSQSSSTETCPKRQSISSSTSNGSETDHGCLSSVPDSGNGCINNAKVNPLMGNPYARTGISPALNLHEQYRPEVDSHQPVEDSLESLYESKDWGATRLGPRSEWPPELSHWIQVMLKSAAALALYWGDQSCLLYNNAWKPILKHLHPYALGTPGPMLLGEEAWAPVGERVARIMKEGCGSIDKGLRMDLQRGGYEEECYFDFSLTPVFLKDGSIGGVLAIVQETTQTIINERRLKTLNEFSKQMPTIHSVAGAYSMITNILQESNNLDVPFSIIYKTEELSKEPGQPGPYEAYSPRPSNGNALMSPPSHNDLFAANPDADKKDSRRAPQTAILCSTSFDRNLDVINYGDVNEAVFSKATSTRHIPDILLITPEEYEPFDPSEAVSGDPWAWPVRSVLADGIPRLVTLPKSTHKLARALLLPIFENPSVLESRIAAILIVGINPFQLLDNEYLNFLTLLAANIASVLHFGHSREEERKRTEALMELNNAKISFFQNISHELRTPLTLMLSPLEDVLNQTPENAPTRQNLEMVRRNSRRLLKLVNTLLQFSRIEAGKGHAIFEETDLEKATCEVSANFDSVARGFNLKYNVNCESLENIPGGIWVDRAMWVGIVLNLIGNAFKHTWVGSITVHQYPSLGKDGRQGVALDVSDTGVGIAAEHLHTLFGRFNRVENKQSRSHEGTGIGLSLVKELVEVHGGEVSVTSEVDKGTCFHLWIPAGKDHHPSSQVKLEGSDEADSVRASVRSDDVMNNKTDASMYVEEAAQWIAHKSLPGSTLTASGTDSTEEEKIEEDDGVHIGPNYLYDRQETIQMNTDFEISTMDLEEDELTKILLDAPASEDLVLPVDSLSGDNNTNRSCRSCLESQSPRLPVVEISTVAHLEQLSSSKSPDAMFESTIDNDEDGCDDEDEDEDDNYGGQVRTEEVIQEPEEAVSLLPRAQPPKSYIIIVDDNNDMRAYLKDILGKDFRVRCAVDGVDAIRLINDRHRQGKRIDLILSDVAMPNMNGYELLKQLRNDPATMMTPIILLSARAGEEANVEGLDLGADDCLVKPFSARELLARVRSTIRLSDLRHELIREQRHALEMKQLIYSISVRIRSGLSFPQILDTASRELFKVIRCNAIRICRFRRVDEETGQHWIRFVSEIVRIGKPKVMTSRDRLLPRGLEVSEASAAASDHDCSSDLRHVRNYQHPIFGAKSFMSVALIYNRKIWGYLMASRDADMVDWSQSEKLLFEQTGNQISLAIAHASLWELKKSQQVEMEAAHAANEAKSQILANTSHELRTPIGAIVGALSALEDTDYNLTSEQRDMVKIMQITSDVALSVINDLLDTAKLEAGAMSLNVKGCPGLIETLSQSVRIFADKSGSKEVDLIMEPSEDLQKLDAILEQGSVVWTDGDRLQQVIMNLIGNAVKFTAAGKVVISCSISNSSGKTPLLNSGNDSTFSDGSHSVHSTHQETLLQQEGQIPRMAHMANLPTDVPVSYSVFRLEVSDTGIGIDPDFLKNHIFKSFAQHDQTMTRRFGGTGLGLAISKHLVMMNGGILGVTSNVGQGSTFYFTWPFAVVGPSHQHQNAMPLPRTLSSKISLTPNVASETRVVVVESVPESRNVFRWVLEEQNVRFNLYENCDNILQDERSRPLDLLGPDGSVLVANYRPNAHYFFCVRTSNVETIVETARKLGMLFKQRNDEAKSREGNENYKDQILSVVLVVFSSLQGRHLAKDMTRRICDGLEDTVECRHILKPVKPDRVVECLQMVGSHAPFTRGFTGSLQGPHQHPYYQRQLERLQGYDSVQQWRTTHTSSLEDELPTRFHHDNSSADSAHESNVLQSQVISANNTVGLATSDYERDNDSNKNTSELSYLDLGGNYVANACAQAMVSRDDDGSGGDDGISANMSEKPSEHQPNAAVPSIESQQQHHPRRPSLAMQRRLRMKSISGSSGAGGGRAKPVGQGGPSVEDSPKSSSDNPAFSNRAARAAAGKRERKGKCILCVEDNIINLRVVQYQLQKLGYDTQSACDGQVAVDTIKAQAQMLNQEMESSSMIENGTSMNDGDSQSQHTAGSSSHHWNIRNGLLMVPGSNENTSDSFGGGEVNSIGIMSMPVPVTETALPSNPSGVSALSLGSSSISSAESSPTLSAVSIDGTITTDFAPSAAHVGNASVGHQPIAAPLRSNVASPAPSSSKQRRHPDKIDLILMDCAMPIKSGFDAASEIRAMGESSSFAANIPIIALTASAVASTKEKCIASGMNGYLSKPTKLADLEAMLNKWIKD</sequence>
<dbReference type="SUPFAM" id="SSF55781">
    <property type="entry name" value="GAF domain-like"/>
    <property type="match status" value="1"/>
</dbReference>
<dbReference type="InterPro" id="IPR036097">
    <property type="entry name" value="HisK_dim/P_sf"/>
</dbReference>
<dbReference type="InterPro" id="IPR004358">
    <property type="entry name" value="Sig_transdc_His_kin-like_C"/>
</dbReference>
<comment type="caution">
    <text evidence="10">The sequence shown here is derived from an EMBL/GenBank/DDBJ whole genome shotgun (WGS) entry which is preliminary data.</text>
</comment>
<dbReference type="InterPro" id="IPR003594">
    <property type="entry name" value="HATPase_dom"/>
</dbReference>
<dbReference type="GO" id="GO:0000155">
    <property type="term" value="F:phosphorelay sensor kinase activity"/>
    <property type="evidence" value="ECO:0007669"/>
    <property type="project" value="InterPro"/>
</dbReference>
<dbReference type="SUPFAM" id="SSF52172">
    <property type="entry name" value="CheY-like"/>
    <property type="match status" value="3"/>
</dbReference>
<dbReference type="Pfam" id="PF01590">
    <property type="entry name" value="GAF"/>
    <property type="match status" value="1"/>
</dbReference>
<dbReference type="InterPro" id="IPR001789">
    <property type="entry name" value="Sig_transdc_resp-reg_receiver"/>
</dbReference>
<feature type="region of interest" description="Disordered" evidence="7">
    <location>
        <begin position="2242"/>
        <end position="2264"/>
    </location>
</feature>
<dbReference type="Gene3D" id="3.30.565.10">
    <property type="entry name" value="Histidine kinase-like ATPase, C-terminal domain"/>
    <property type="match status" value="2"/>
</dbReference>
<feature type="domain" description="Histidine kinase" evidence="8">
    <location>
        <begin position="1482"/>
        <end position="1766"/>
    </location>
</feature>
<organism evidence="10 11">
    <name type="scientific">Entomortierella chlamydospora</name>
    <dbReference type="NCBI Taxonomy" id="101097"/>
    <lineage>
        <taxon>Eukaryota</taxon>
        <taxon>Fungi</taxon>
        <taxon>Fungi incertae sedis</taxon>
        <taxon>Mucoromycota</taxon>
        <taxon>Mortierellomycotina</taxon>
        <taxon>Mortierellomycetes</taxon>
        <taxon>Mortierellales</taxon>
        <taxon>Mortierellaceae</taxon>
        <taxon>Entomortierella</taxon>
    </lineage>
</organism>
<reference evidence="10" key="1">
    <citation type="journal article" date="2020" name="Fungal Divers.">
        <title>Resolving the Mortierellaceae phylogeny through synthesis of multi-gene phylogenetics and phylogenomics.</title>
        <authorList>
            <person name="Vandepol N."/>
            <person name="Liber J."/>
            <person name="Desiro A."/>
            <person name="Na H."/>
            <person name="Kennedy M."/>
            <person name="Barry K."/>
            <person name="Grigoriev I.V."/>
            <person name="Miller A.N."/>
            <person name="O'Donnell K."/>
            <person name="Stajich J.E."/>
            <person name="Bonito G."/>
        </authorList>
    </citation>
    <scope>NUCLEOTIDE SEQUENCE</scope>
    <source>
        <strain evidence="10">NRRL 2769</strain>
    </source>
</reference>
<feature type="modified residue" description="4-aspartylphosphate" evidence="6">
    <location>
        <position position="2395"/>
    </location>
</feature>
<evidence type="ECO:0000256" key="2">
    <source>
        <dbReference type="ARBA" id="ARBA00012438"/>
    </source>
</evidence>
<dbReference type="Pfam" id="PF00072">
    <property type="entry name" value="Response_reg"/>
    <property type="match status" value="2"/>
</dbReference>
<dbReference type="InterPro" id="IPR011006">
    <property type="entry name" value="CheY-like_superfamily"/>
</dbReference>
<dbReference type="PRINTS" id="PR00344">
    <property type="entry name" value="BCTRLSENSOR"/>
</dbReference>
<evidence type="ECO:0000256" key="4">
    <source>
        <dbReference type="ARBA" id="ARBA00022679"/>
    </source>
</evidence>
<feature type="compositionally biased region" description="Basic and acidic residues" evidence="7">
    <location>
        <begin position="2008"/>
        <end position="2023"/>
    </location>
</feature>
<dbReference type="SUPFAM" id="SSF47384">
    <property type="entry name" value="Homodimeric domain of signal transducing histidine kinase"/>
    <property type="match status" value="2"/>
</dbReference>
<accession>A0A9P6MV31</accession>
<feature type="region of interest" description="Disordered" evidence="7">
    <location>
        <begin position="1"/>
        <end position="52"/>
    </location>
</feature>
<gene>
    <name evidence="10" type="ORF">BGZ80_011016</name>
</gene>
<dbReference type="SMART" id="SM00388">
    <property type="entry name" value="HisKA"/>
    <property type="match status" value="2"/>
</dbReference>
<proteinExistence type="predicted"/>
<evidence type="ECO:0000259" key="8">
    <source>
        <dbReference type="PROSITE" id="PS50109"/>
    </source>
</evidence>
<keyword evidence="3 6" id="KW-0597">Phosphoprotein</keyword>
<dbReference type="SMART" id="SM00387">
    <property type="entry name" value="HATPase_c"/>
    <property type="match status" value="2"/>
</dbReference>
<evidence type="ECO:0000256" key="1">
    <source>
        <dbReference type="ARBA" id="ARBA00000085"/>
    </source>
</evidence>
<feature type="region of interest" description="Disordered" evidence="7">
    <location>
        <begin position="931"/>
        <end position="951"/>
    </location>
</feature>
<dbReference type="Gene3D" id="3.30.450.20">
    <property type="entry name" value="PAS domain"/>
    <property type="match status" value="1"/>
</dbReference>
<evidence type="ECO:0000259" key="9">
    <source>
        <dbReference type="PROSITE" id="PS50110"/>
    </source>
</evidence>
<dbReference type="PANTHER" id="PTHR43047:SF72">
    <property type="entry name" value="OSMOSENSING HISTIDINE PROTEIN KINASE SLN1"/>
    <property type="match status" value="1"/>
</dbReference>
<dbReference type="InterPro" id="IPR005467">
    <property type="entry name" value="His_kinase_dom"/>
</dbReference>
<dbReference type="InterPro" id="IPR029016">
    <property type="entry name" value="GAF-like_dom_sf"/>
</dbReference>
<dbReference type="PROSITE" id="PS50109">
    <property type="entry name" value="HIS_KIN"/>
    <property type="match status" value="2"/>
</dbReference>
<keyword evidence="5" id="KW-0418">Kinase</keyword>
<dbReference type="GO" id="GO:0009927">
    <property type="term" value="F:histidine phosphotransfer kinase activity"/>
    <property type="evidence" value="ECO:0007669"/>
    <property type="project" value="TreeGrafter"/>
</dbReference>
<feature type="compositionally biased region" description="Basic and acidic residues" evidence="7">
    <location>
        <begin position="21"/>
        <end position="33"/>
    </location>
</feature>
<protein>
    <recommendedName>
        <fullName evidence="2">histidine kinase</fullName>
        <ecNumber evidence="2">2.7.13.3</ecNumber>
    </recommendedName>
</protein>
<dbReference type="GO" id="GO:0005886">
    <property type="term" value="C:plasma membrane"/>
    <property type="evidence" value="ECO:0007669"/>
    <property type="project" value="TreeGrafter"/>
</dbReference>
<evidence type="ECO:0000313" key="10">
    <source>
        <dbReference type="EMBL" id="KAG0013532.1"/>
    </source>
</evidence>
<dbReference type="SMART" id="SM00448">
    <property type="entry name" value="REC"/>
    <property type="match status" value="2"/>
</dbReference>
<dbReference type="Gene3D" id="3.30.450.40">
    <property type="match status" value="1"/>
</dbReference>
<dbReference type="FunFam" id="1.10.287.130:FF:000045">
    <property type="entry name" value="Two-component system sensor histidine kinase/response regulator"/>
    <property type="match status" value="1"/>
</dbReference>
<feature type="modified residue" description="4-aspartylphosphate" evidence="6">
    <location>
        <position position="1205"/>
    </location>
</feature>
<feature type="region of interest" description="Disordered" evidence="7">
    <location>
        <begin position="2001"/>
        <end position="2027"/>
    </location>
</feature>
<feature type="region of interest" description="Disordered" evidence="7">
    <location>
        <begin position="1091"/>
        <end position="1126"/>
    </location>
</feature>
<feature type="region of interest" description="Disordered" evidence="7">
    <location>
        <begin position="505"/>
        <end position="537"/>
    </location>
</feature>
<dbReference type="SMART" id="SM00065">
    <property type="entry name" value="GAF"/>
    <property type="match status" value="1"/>
</dbReference>
<feature type="domain" description="Response regulatory" evidence="9">
    <location>
        <begin position="1152"/>
        <end position="1272"/>
    </location>
</feature>
<feature type="compositionally biased region" description="Acidic residues" evidence="7">
    <location>
        <begin position="1105"/>
        <end position="1122"/>
    </location>
</feature>
<feature type="region of interest" description="Disordered" evidence="7">
    <location>
        <begin position="183"/>
        <end position="245"/>
    </location>
</feature>
<feature type="region of interest" description="Disordered" evidence="7">
    <location>
        <begin position="2079"/>
        <end position="2178"/>
    </location>
</feature>
<keyword evidence="11" id="KW-1185">Reference proteome</keyword>
<evidence type="ECO:0000256" key="7">
    <source>
        <dbReference type="SAM" id="MobiDB-lite"/>
    </source>
</evidence>
<dbReference type="InterPro" id="IPR003661">
    <property type="entry name" value="HisK_dim/P_dom"/>
</dbReference>
<dbReference type="CDD" id="cd16922">
    <property type="entry name" value="HATPase_EvgS-ArcB-TorS-like"/>
    <property type="match status" value="1"/>
</dbReference>
<dbReference type="Pfam" id="PF00512">
    <property type="entry name" value="HisKA"/>
    <property type="match status" value="2"/>
</dbReference>
<dbReference type="EMBL" id="JAAAID010000834">
    <property type="protein sequence ID" value="KAG0013532.1"/>
    <property type="molecule type" value="Genomic_DNA"/>
</dbReference>
<dbReference type="Gene3D" id="3.40.50.2300">
    <property type="match status" value="3"/>
</dbReference>
<dbReference type="Pfam" id="PF02518">
    <property type="entry name" value="HATPase_c"/>
    <property type="match status" value="2"/>
</dbReference>
<dbReference type="PROSITE" id="PS50110">
    <property type="entry name" value="RESPONSE_REGULATORY"/>
    <property type="match status" value="2"/>
</dbReference>
<dbReference type="PANTHER" id="PTHR43047">
    <property type="entry name" value="TWO-COMPONENT HISTIDINE PROTEIN KINASE"/>
    <property type="match status" value="1"/>
</dbReference>
<evidence type="ECO:0000256" key="5">
    <source>
        <dbReference type="ARBA" id="ARBA00022777"/>
    </source>
</evidence>
<dbReference type="Proteomes" id="UP000703661">
    <property type="component" value="Unassembled WGS sequence"/>
</dbReference>
<evidence type="ECO:0000313" key="11">
    <source>
        <dbReference type="Proteomes" id="UP000703661"/>
    </source>
</evidence>
<dbReference type="InterPro" id="IPR036890">
    <property type="entry name" value="HATPase_C_sf"/>
</dbReference>
<feature type="compositionally biased region" description="Low complexity" evidence="7">
    <location>
        <begin position="34"/>
        <end position="43"/>
    </location>
</feature>
<comment type="catalytic activity">
    <reaction evidence="1">
        <text>ATP + protein L-histidine = ADP + protein N-phospho-L-histidine.</text>
        <dbReference type="EC" id="2.7.13.3"/>
    </reaction>
</comment>
<dbReference type="InterPro" id="IPR003018">
    <property type="entry name" value="GAF"/>
</dbReference>
<dbReference type="CDD" id="cd17546">
    <property type="entry name" value="REC_hyHK_CKI1_RcsC-like"/>
    <property type="match status" value="1"/>
</dbReference>
<dbReference type="Gene3D" id="1.10.287.130">
    <property type="match status" value="2"/>
</dbReference>
<feature type="domain" description="Response regulatory" evidence="9">
    <location>
        <begin position="2187"/>
        <end position="2466"/>
    </location>
</feature>
<feature type="compositionally biased region" description="Basic and acidic residues" evidence="7">
    <location>
        <begin position="1"/>
        <end position="10"/>
    </location>
</feature>
<feature type="compositionally biased region" description="Low complexity" evidence="7">
    <location>
        <begin position="190"/>
        <end position="217"/>
    </location>
</feature>
<dbReference type="EC" id="2.7.13.3" evidence="2"/>
<evidence type="ECO:0000256" key="3">
    <source>
        <dbReference type="ARBA" id="ARBA00022553"/>
    </source>
</evidence>